<dbReference type="OrthoDB" id="6142015at2759"/>
<protein>
    <submittedName>
        <fullName evidence="1">Uncharacterized protein</fullName>
    </submittedName>
</protein>
<feature type="non-terminal residue" evidence="1">
    <location>
        <position position="1"/>
    </location>
</feature>
<accession>X6LI06</accession>
<gene>
    <name evidence="1" type="ORF">RFI_37107</name>
</gene>
<proteinExistence type="predicted"/>
<dbReference type="AlphaFoldDB" id="X6LI06"/>
<dbReference type="Proteomes" id="UP000023152">
    <property type="component" value="Unassembled WGS sequence"/>
</dbReference>
<keyword evidence="2" id="KW-1185">Reference proteome</keyword>
<name>X6LI06_RETFI</name>
<dbReference type="EMBL" id="ASPP01041321">
    <property type="protein sequence ID" value="ETO00340.1"/>
    <property type="molecule type" value="Genomic_DNA"/>
</dbReference>
<reference evidence="1 2" key="1">
    <citation type="journal article" date="2013" name="Curr. Biol.">
        <title>The Genome of the Foraminiferan Reticulomyxa filosa.</title>
        <authorList>
            <person name="Glockner G."/>
            <person name="Hulsmann N."/>
            <person name="Schleicher M."/>
            <person name="Noegel A.A."/>
            <person name="Eichinger L."/>
            <person name="Gallinger C."/>
            <person name="Pawlowski J."/>
            <person name="Sierra R."/>
            <person name="Euteneuer U."/>
            <person name="Pillet L."/>
            <person name="Moustafa A."/>
            <person name="Platzer M."/>
            <person name="Groth M."/>
            <person name="Szafranski K."/>
            <person name="Schliwa M."/>
        </authorList>
    </citation>
    <scope>NUCLEOTIDE SEQUENCE [LARGE SCALE GENOMIC DNA]</scope>
</reference>
<sequence>IPRAEHILVCNETTTEEDIACLIFRAITNDKRMPLTTTITTATDPITITETNHNSVKPLYCLVYPEKLTFATLDQICQDINELLLNDIRLEQLKNCFYTFSVLSSDENNPLCRILAPFRVTLQDLSFQGIPKQMLSELYRNPWTNSQKHDIGTEPPWIQLYTSEQVAMGKSTLIQRDIQSIRKKHQNKTVYEICVAFNNYE</sequence>
<evidence type="ECO:0000313" key="1">
    <source>
        <dbReference type="EMBL" id="ETO00340.1"/>
    </source>
</evidence>
<organism evidence="1 2">
    <name type="scientific">Reticulomyxa filosa</name>
    <dbReference type="NCBI Taxonomy" id="46433"/>
    <lineage>
        <taxon>Eukaryota</taxon>
        <taxon>Sar</taxon>
        <taxon>Rhizaria</taxon>
        <taxon>Retaria</taxon>
        <taxon>Foraminifera</taxon>
        <taxon>Monothalamids</taxon>
        <taxon>Reticulomyxidae</taxon>
        <taxon>Reticulomyxa</taxon>
    </lineage>
</organism>
<evidence type="ECO:0000313" key="2">
    <source>
        <dbReference type="Proteomes" id="UP000023152"/>
    </source>
</evidence>
<comment type="caution">
    <text evidence="1">The sequence shown here is derived from an EMBL/GenBank/DDBJ whole genome shotgun (WGS) entry which is preliminary data.</text>
</comment>